<dbReference type="Gene3D" id="2.40.10.120">
    <property type="match status" value="1"/>
</dbReference>
<dbReference type="EMBL" id="AP014924">
    <property type="protein sequence ID" value="BAS28994.1"/>
    <property type="molecule type" value="Genomic_DNA"/>
</dbReference>
<dbReference type="PRINTS" id="PR00834">
    <property type="entry name" value="PROTEASES2C"/>
</dbReference>
<dbReference type="Proteomes" id="UP000065807">
    <property type="component" value="Chromosome"/>
</dbReference>
<keyword evidence="1" id="KW-0645">Protease</keyword>
<keyword evidence="5" id="KW-1185">Reference proteome</keyword>
<dbReference type="PANTHER" id="PTHR43343">
    <property type="entry name" value="PEPTIDASE S12"/>
    <property type="match status" value="1"/>
</dbReference>
<reference evidence="5" key="2">
    <citation type="journal article" date="2016" name="Int. J. Syst. Evol. Microbiol.">
        <title>Complete genome sequence and cell structure of Limnochorda pilosa, a Gram-negative spore-former within the phylum Firmicutes.</title>
        <authorList>
            <person name="Watanabe M."/>
            <person name="Kojima H."/>
            <person name="Fukui M."/>
        </authorList>
    </citation>
    <scope>NUCLEOTIDE SEQUENCE [LARGE SCALE GENOMIC DNA]</scope>
    <source>
        <strain evidence="5">HC45</strain>
    </source>
</reference>
<dbReference type="InterPro" id="IPR009003">
    <property type="entry name" value="Peptidase_S1_PA"/>
</dbReference>
<dbReference type="GO" id="GO:0004252">
    <property type="term" value="F:serine-type endopeptidase activity"/>
    <property type="evidence" value="ECO:0007669"/>
    <property type="project" value="InterPro"/>
</dbReference>
<dbReference type="KEGG" id="lpil:LIP_3167"/>
<dbReference type="Gene3D" id="2.30.42.10">
    <property type="match status" value="1"/>
</dbReference>
<dbReference type="OrthoDB" id="9758917at2"/>
<keyword evidence="2" id="KW-0378">Hydrolase</keyword>
<dbReference type="GO" id="GO:0006508">
    <property type="term" value="P:proteolysis"/>
    <property type="evidence" value="ECO:0007669"/>
    <property type="project" value="UniProtKB-KW"/>
</dbReference>
<dbReference type="InterPro" id="IPR036034">
    <property type="entry name" value="PDZ_sf"/>
</dbReference>
<dbReference type="RefSeq" id="WP_082726409.1">
    <property type="nucleotide sequence ID" value="NZ_AP014924.1"/>
</dbReference>
<feature type="domain" description="PDZ" evidence="3">
    <location>
        <begin position="279"/>
        <end position="357"/>
    </location>
</feature>
<reference evidence="5" key="1">
    <citation type="submission" date="2015-07" db="EMBL/GenBank/DDBJ databases">
        <title>Complete genome sequence and phylogenetic analysis of Limnochorda pilosa.</title>
        <authorList>
            <person name="Watanabe M."/>
            <person name="Kojima H."/>
            <person name="Fukui M."/>
        </authorList>
    </citation>
    <scope>NUCLEOTIDE SEQUENCE [LARGE SCALE GENOMIC DNA]</scope>
    <source>
        <strain evidence="5">HC45</strain>
    </source>
</reference>
<name>A0A0K2SQ81_LIMPI</name>
<proteinExistence type="predicted"/>
<evidence type="ECO:0000259" key="3">
    <source>
        <dbReference type="PROSITE" id="PS50106"/>
    </source>
</evidence>
<dbReference type="InterPro" id="IPR001940">
    <property type="entry name" value="Peptidase_S1C"/>
</dbReference>
<dbReference type="InterPro" id="IPR051201">
    <property type="entry name" value="Chloro_Bact_Ser_Proteases"/>
</dbReference>
<dbReference type="SMART" id="SM00228">
    <property type="entry name" value="PDZ"/>
    <property type="match status" value="1"/>
</dbReference>
<gene>
    <name evidence="4" type="ORF">LIP_3167</name>
</gene>
<dbReference type="Pfam" id="PF13180">
    <property type="entry name" value="PDZ_2"/>
    <property type="match status" value="1"/>
</dbReference>
<dbReference type="PROSITE" id="PS50106">
    <property type="entry name" value="PDZ"/>
    <property type="match status" value="1"/>
</dbReference>
<evidence type="ECO:0000256" key="1">
    <source>
        <dbReference type="ARBA" id="ARBA00022670"/>
    </source>
</evidence>
<dbReference type="SUPFAM" id="SSF50156">
    <property type="entry name" value="PDZ domain-like"/>
    <property type="match status" value="1"/>
</dbReference>
<dbReference type="STRING" id="1555112.LIP_3167"/>
<protein>
    <recommendedName>
        <fullName evidence="3">PDZ domain-containing protein</fullName>
    </recommendedName>
</protein>
<dbReference type="AlphaFoldDB" id="A0A0K2SQ81"/>
<evidence type="ECO:0000313" key="4">
    <source>
        <dbReference type="EMBL" id="BAS28994.1"/>
    </source>
</evidence>
<dbReference type="PANTHER" id="PTHR43343:SF3">
    <property type="entry name" value="PROTEASE DO-LIKE 8, CHLOROPLASTIC"/>
    <property type="match status" value="1"/>
</dbReference>
<evidence type="ECO:0000256" key="2">
    <source>
        <dbReference type="ARBA" id="ARBA00022801"/>
    </source>
</evidence>
<dbReference type="Pfam" id="PF13365">
    <property type="entry name" value="Trypsin_2"/>
    <property type="match status" value="1"/>
</dbReference>
<dbReference type="InterPro" id="IPR001478">
    <property type="entry name" value="PDZ"/>
</dbReference>
<evidence type="ECO:0000313" key="5">
    <source>
        <dbReference type="Proteomes" id="UP000065807"/>
    </source>
</evidence>
<accession>A0A0K2SQ81</accession>
<dbReference type="SUPFAM" id="SSF50494">
    <property type="entry name" value="Trypsin-like serine proteases"/>
    <property type="match status" value="1"/>
</dbReference>
<organism evidence="4 5">
    <name type="scientific">Limnochorda pilosa</name>
    <dbReference type="NCBI Taxonomy" id="1555112"/>
    <lineage>
        <taxon>Bacteria</taxon>
        <taxon>Bacillati</taxon>
        <taxon>Bacillota</taxon>
        <taxon>Limnochordia</taxon>
        <taxon>Limnochordales</taxon>
        <taxon>Limnochordaceae</taxon>
        <taxon>Limnochorda</taxon>
    </lineage>
</organism>
<sequence length="367" mass="37762">MERRNGRIGILVLAVGILALGVAFASGGPQPGPGPGAGLPRGLATGAGNDGASVVTAIRRVGPSVVKVSTEVAGGPAGLFTQAPGFRLQGQGSGIVIDDRGHILTNQHVVEGARSITVQLPDGRSYRAHLLGQDPWADLAVLQAEGKDLPRAPIGNSDRLTVGEGVIAIGNPVGFDYSVTAGIISALGRDVEIDPARHLFLESMIQTDAAINPGNSGGPLVDLDGKVVGMTTAVVRQLEGVTAEGLGFAVPINQALHLAGQIIEHGKTLRLGVLGGSLTPEVRKLIEEETGQKLAVDRGAYVTQVAPGSPAERAGMQAGDVVVAADGRSVKRMEDLRQAVVGAGFGGRLRVELLRGTERLQVEVHLE</sequence>